<name>A0AAF0Y875_9TREE</name>
<evidence type="ECO:0000313" key="2">
    <source>
        <dbReference type="Proteomes" id="UP000827549"/>
    </source>
</evidence>
<sequence>MGRPRHRFKKERAPIRTILDHKSYPHIMDMVVGFATIPSLIALRATSRSFRDKVDNLILVHAAVVPESASAWVIDLTTSRHTTLPARAYIDWLPYCPRKVKILDFEAHHAAVLSHDSAYVWASLHTVRRLGDSVYKTPYDLVHPVRTAVDFLDLSEIDPWDGAKNEPLWINIPPSCEYVLHVRWSESDDQWRHIIFRGHAFPRTWTIVFWPCRPGTRPVREFPVYPHFFHPLLLGATAASGRQGQLTLVGVEKINPVQLGGGLHDDPEDRKRVLFTNAMASINAELVEAARLVPWDEWSGALGDRREIIGEWPPEGRVYLCTECRRTAMTAAVFQHTSFPHLLDNIISHAPPPALRALRATSREYRDRVDALPLSHVVFFETAAGPRIGALRPTGILEPFRPFQPFPVSPGNALAVDVRTGRSIDKVAYGPMAEGFTSVSTLRRVGPGVAGCRFNFSSVTTLIDFIDLAAAPSVVLRIPPLVARYVVHLALDGRGMHALASPRLGARKASSHVGDWVVVIHPSATASASTGTRRDDTRGNLLAHLVYALRRNAKVTIVGLEQLRSQNGEYVDAVGTTDILEQLFRGQIEHHPLNRVAGLGEHPLLRFVGLREWWDELGGRAKMEGYWPAKLRTA</sequence>
<gene>
    <name evidence="1" type="ORF">LOC62_04G005232</name>
</gene>
<dbReference type="Proteomes" id="UP000827549">
    <property type="component" value="Chromosome 4"/>
</dbReference>
<organism evidence="1 2">
    <name type="scientific">Vanrija pseudolonga</name>
    <dbReference type="NCBI Taxonomy" id="143232"/>
    <lineage>
        <taxon>Eukaryota</taxon>
        <taxon>Fungi</taxon>
        <taxon>Dikarya</taxon>
        <taxon>Basidiomycota</taxon>
        <taxon>Agaricomycotina</taxon>
        <taxon>Tremellomycetes</taxon>
        <taxon>Trichosporonales</taxon>
        <taxon>Trichosporonaceae</taxon>
        <taxon>Vanrija</taxon>
    </lineage>
</organism>
<reference evidence="1" key="1">
    <citation type="submission" date="2023-10" db="EMBL/GenBank/DDBJ databases">
        <authorList>
            <person name="Noh H."/>
        </authorList>
    </citation>
    <scope>NUCLEOTIDE SEQUENCE</scope>
    <source>
        <strain evidence="1">DUCC4014</strain>
    </source>
</reference>
<protein>
    <submittedName>
        <fullName evidence="1">Uncharacterized protein</fullName>
    </submittedName>
</protein>
<proteinExistence type="predicted"/>
<dbReference type="RefSeq" id="XP_062627744.1">
    <property type="nucleotide sequence ID" value="XM_062771760.1"/>
</dbReference>
<dbReference type="AlphaFoldDB" id="A0AAF0Y875"/>
<evidence type="ECO:0000313" key="1">
    <source>
        <dbReference type="EMBL" id="WOO81712.1"/>
    </source>
</evidence>
<dbReference type="GeneID" id="87808461"/>
<keyword evidence="2" id="KW-1185">Reference proteome</keyword>
<dbReference type="EMBL" id="CP086717">
    <property type="protein sequence ID" value="WOO81712.1"/>
    <property type="molecule type" value="Genomic_DNA"/>
</dbReference>
<accession>A0AAF0Y875</accession>